<dbReference type="RefSeq" id="XP_031571299.1">
    <property type="nucleotide sequence ID" value="XM_031715439.1"/>
</dbReference>
<gene>
    <name evidence="2 3" type="primary">LOC116305506</name>
</gene>
<proteinExistence type="predicted"/>
<dbReference type="AlphaFoldDB" id="A0A6P8IZY3"/>
<protein>
    <submittedName>
        <fullName evidence="2 3">Uncharacterized protein LOC116305506 isoform X1</fullName>
    </submittedName>
</protein>
<dbReference type="Proteomes" id="UP000515163">
    <property type="component" value="Unplaced"/>
</dbReference>
<dbReference type="RefSeq" id="XP_031571300.1">
    <property type="nucleotide sequence ID" value="XM_031715440.1"/>
</dbReference>
<name>A0A6P8IZY3_ACTTE</name>
<accession>A0A6P8IZY3</accession>
<dbReference type="OrthoDB" id="5987939at2759"/>
<evidence type="ECO:0000313" key="1">
    <source>
        <dbReference type="Proteomes" id="UP000515163"/>
    </source>
</evidence>
<evidence type="ECO:0000313" key="3">
    <source>
        <dbReference type="RefSeq" id="XP_031571300.1"/>
    </source>
</evidence>
<dbReference type="GeneID" id="116305506"/>
<dbReference type="KEGG" id="aten:116305506"/>
<evidence type="ECO:0000313" key="2">
    <source>
        <dbReference type="RefSeq" id="XP_031571299.1"/>
    </source>
</evidence>
<reference evidence="2 3" key="1">
    <citation type="submission" date="2025-04" db="UniProtKB">
        <authorList>
            <consortium name="RefSeq"/>
        </authorList>
    </citation>
    <scope>IDENTIFICATION</scope>
    <source>
        <tissue evidence="2 3">Tentacle</tissue>
    </source>
</reference>
<organism evidence="1 3">
    <name type="scientific">Actinia tenebrosa</name>
    <name type="common">Australian red waratah sea anemone</name>
    <dbReference type="NCBI Taxonomy" id="6105"/>
    <lineage>
        <taxon>Eukaryota</taxon>
        <taxon>Metazoa</taxon>
        <taxon>Cnidaria</taxon>
        <taxon>Anthozoa</taxon>
        <taxon>Hexacorallia</taxon>
        <taxon>Actiniaria</taxon>
        <taxon>Actiniidae</taxon>
        <taxon>Actinia</taxon>
    </lineage>
</organism>
<keyword evidence="1" id="KW-1185">Reference proteome</keyword>
<sequence>MAYACPITITKHPVIAKSMILITFCIPRTWSTKLDIRMLEQKGGNRWVATRIEDIAHCRFISDKLNSIIQQEVSKECLKSAKKKAEEKGFEYFGIQYKTECWGSPNGKEITYNLHGCKNNCLRHDDGFGVGSDWSNFVYRLKKDWSDCKDGFKYKLVSKQGTGYECPLYNVKIEKSATKREY</sequence>